<dbReference type="InterPro" id="IPR000120">
    <property type="entry name" value="Amidase"/>
</dbReference>
<dbReference type="InterPro" id="IPR036928">
    <property type="entry name" value="AS_sf"/>
</dbReference>
<dbReference type="InterPro" id="IPR020556">
    <property type="entry name" value="Amidase_CS"/>
</dbReference>
<sequence length="518" mass="53579">MPVTPPTPEQLAALAARDGLGLDEAGLAAFAPLVEGSFGAYDRVEELWAAQAPATPKREWSWPAEGENRWGAWYARCRIEGAPNGPLAGRTLAVKDNTAVAGVPMANGSRLIDGFVPSRDATVVTRLLEAGVTVTGKSVCEDLCFSGASHTSHTGPVRNPWDPSRITGGSSSGSAALLAAGEVDLATGGDQGGSVRMPAAMSGIVGHKPTHGLVPYTGAFPIEATIDHLGPMTRTVSDAALALGIMAGPDGLDPRQPDTIAPVDYLLEIERGAQGLRVGVVSEGFGHDGLSVPAVDASVRDAVETLTRAGLTAEEVSVPWHRHAFDLWTVVATDGVVAQMIEGNGWGMNWEGLYDPELIAHYGRARAAGGHLFSDTVKMVTMAGRHALATEHGRHYAMARNLLPAARAGYDAALAQYDVLVMPTVPILATPLVADDAPVAEGVARALEMIVNTAPTDATGHPATSVPTAPADGLPVGMMIIGRQFDDATCLRVAHAFEQAVGGFPSPPVAAPASVPAG</sequence>
<evidence type="ECO:0000313" key="2">
    <source>
        <dbReference type="EMBL" id="MFC4836720.1"/>
    </source>
</evidence>
<evidence type="ECO:0000313" key="3">
    <source>
        <dbReference type="Proteomes" id="UP001595909"/>
    </source>
</evidence>
<dbReference type="SUPFAM" id="SSF75304">
    <property type="entry name" value="Amidase signature (AS) enzymes"/>
    <property type="match status" value="1"/>
</dbReference>
<dbReference type="Pfam" id="PF01425">
    <property type="entry name" value="Amidase"/>
    <property type="match status" value="1"/>
</dbReference>
<comment type="caution">
    <text evidence="2">The sequence shown here is derived from an EMBL/GenBank/DDBJ whole genome shotgun (WGS) entry which is preliminary data.</text>
</comment>
<dbReference type="EMBL" id="JBHSIM010000069">
    <property type="protein sequence ID" value="MFC4836720.1"/>
    <property type="molecule type" value="Genomic_DNA"/>
</dbReference>
<protein>
    <submittedName>
        <fullName evidence="2">Amidase</fullName>
    </submittedName>
</protein>
<name>A0ABV9RWW4_9PSEU</name>
<dbReference type="PROSITE" id="PS00571">
    <property type="entry name" value="AMIDASES"/>
    <property type="match status" value="1"/>
</dbReference>
<dbReference type="NCBIfam" id="NF005565">
    <property type="entry name" value="PRK07235.1"/>
    <property type="match status" value="1"/>
</dbReference>
<dbReference type="Gene3D" id="1.10.20.60">
    <property type="entry name" value="Glu-tRNAGln amidotransferase C subunit, N-terminal domain"/>
    <property type="match status" value="1"/>
</dbReference>
<dbReference type="InterPro" id="IPR023631">
    <property type="entry name" value="Amidase_dom"/>
</dbReference>
<feature type="domain" description="Amidase" evidence="1">
    <location>
        <begin position="78"/>
        <end position="491"/>
    </location>
</feature>
<proteinExistence type="predicted"/>
<keyword evidence="3" id="KW-1185">Reference proteome</keyword>
<evidence type="ECO:0000259" key="1">
    <source>
        <dbReference type="Pfam" id="PF01425"/>
    </source>
</evidence>
<dbReference type="RefSeq" id="WP_274191785.1">
    <property type="nucleotide sequence ID" value="NZ_BAABHN010000069.1"/>
</dbReference>
<dbReference type="Gene3D" id="3.90.1300.10">
    <property type="entry name" value="Amidase signature (AS) domain"/>
    <property type="match status" value="1"/>
</dbReference>
<organism evidence="2 3">
    <name type="scientific">Actinomycetospora chibensis</name>
    <dbReference type="NCBI Taxonomy" id="663606"/>
    <lineage>
        <taxon>Bacteria</taxon>
        <taxon>Bacillati</taxon>
        <taxon>Actinomycetota</taxon>
        <taxon>Actinomycetes</taxon>
        <taxon>Pseudonocardiales</taxon>
        <taxon>Pseudonocardiaceae</taxon>
        <taxon>Actinomycetospora</taxon>
    </lineage>
</organism>
<dbReference type="PANTHER" id="PTHR11895:SF170">
    <property type="entry name" value="AMIDASE"/>
    <property type="match status" value="1"/>
</dbReference>
<reference evidence="3" key="1">
    <citation type="journal article" date="2019" name="Int. J. Syst. Evol. Microbiol.">
        <title>The Global Catalogue of Microorganisms (GCM) 10K type strain sequencing project: providing services to taxonomists for standard genome sequencing and annotation.</title>
        <authorList>
            <consortium name="The Broad Institute Genomics Platform"/>
            <consortium name="The Broad Institute Genome Sequencing Center for Infectious Disease"/>
            <person name="Wu L."/>
            <person name="Ma J."/>
        </authorList>
    </citation>
    <scope>NUCLEOTIDE SEQUENCE [LARGE SCALE GENOMIC DNA]</scope>
    <source>
        <strain evidence="3">CCUG 50347</strain>
    </source>
</reference>
<gene>
    <name evidence="2" type="ORF">ACFPEL_30255</name>
</gene>
<dbReference type="PANTHER" id="PTHR11895">
    <property type="entry name" value="TRANSAMIDASE"/>
    <property type="match status" value="1"/>
</dbReference>
<accession>A0ABV9RWW4</accession>
<dbReference type="Proteomes" id="UP001595909">
    <property type="component" value="Unassembled WGS sequence"/>
</dbReference>